<reference evidence="1 2" key="1">
    <citation type="submission" date="2021-06" db="EMBL/GenBank/DDBJ databases">
        <authorList>
            <person name="Palmer J.M."/>
        </authorList>
    </citation>
    <scope>NUCLEOTIDE SEQUENCE [LARGE SCALE GENOMIC DNA]</scope>
    <source>
        <strain evidence="2">if_2019</strain>
        <tissue evidence="1">Muscle</tissue>
    </source>
</reference>
<dbReference type="EMBL" id="JAHRIQ010014918">
    <property type="protein sequence ID" value="MEQ2226331.1"/>
    <property type="molecule type" value="Genomic_DNA"/>
</dbReference>
<accession>A0ABV0T1Q8</accession>
<organism evidence="1 2">
    <name type="scientific">Ilyodon furcidens</name>
    <name type="common">goldbreast splitfin</name>
    <dbReference type="NCBI Taxonomy" id="33524"/>
    <lineage>
        <taxon>Eukaryota</taxon>
        <taxon>Metazoa</taxon>
        <taxon>Chordata</taxon>
        <taxon>Craniata</taxon>
        <taxon>Vertebrata</taxon>
        <taxon>Euteleostomi</taxon>
        <taxon>Actinopterygii</taxon>
        <taxon>Neopterygii</taxon>
        <taxon>Teleostei</taxon>
        <taxon>Neoteleostei</taxon>
        <taxon>Acanthomorphata</taxon>
        <taxon>Ovalentaria</taxon>
        <taxon>Atherinomorphae</taxon>
        <taxon>Cyprinodontiformes</taxon>
        <taxon>Goodeidae</taxon>
        <taxon>Ilyodon</taxon>
    </lineage>
</organism>
<gene>
    <name evidence="1" type="ORF">ILYODFUR_026388</name>
</gene>
<comment type="caution">
    <text evidence="1">The sequence shown here is derived from an EMBL/GenBank/DDBJ whole genome shotgun (WGS) entry which is preliminary data.</text>
</comment>
<proteinExistence type="predicted"/>
<protein>
    <submittedName>
        <fullName evidence="1">Uncharacterized protein</fullName>
    </submittedName>
</protein>
<dbReference type="Proteomes" id="UP001482620">
    <property type="component" value="Unassembled WGS sequence"/>
</dbReference>
<keyword evidence="2" id="KW-1185">Reference proteome</keyword>
<evidence type="ECO:0000313" key="2">
    <source>
        <dbReference type="Proteomes" id="UP001482620"/>
    </source>
</evidence>
<evidence type="ECO:0000313" key="1">
    <source>
        <dbReference type="EMBL" id="MEQ2226331.1"/>
    </source>
</evidence>
<name>A0ABV0T1Q8_9TELE</name>
<sequence length="133" mass="14735">MQNSQEEHTECCIPEPDFAFSIVCCFGFLTPGNRSPTLWIKSLGFPPTSSSCNWLAASCLNQPWTSSSKLCPPSVTIEPPPEPQCPNNVCQVPTSLSLTCMQLRCRSPLLADHPSSLFVSRFRLPPYHHVPCK</sequence>